<sequence>MALSARNRIEGTVTNITVEGPVAEVVLDVGGGNEIAATITSGSVERLGLAEGDEATAVVKASDVMLSN</sequence>
<comment type="caution">
    <text evidence="4">The sequence shown here is derived from an EMBL/GenBank/DDBJ whole genome shotgun (WGS) entry which is preliminary data.</text>
</comment>
<dbReference type="Pfam" id="PF03459">
    <property type="entry name" value="TOBE"/>
    <property type="match status" value="1"/>
</dbReference>
<accession>A0ABD6B155</accession>
<dbReference type="GO" id="GO:0005886">
    <property type="term" value="C:plasma membrane"/>
    <property type="evidence" value="ECO:0007669"/>
    <property type="project" value="UniProtKB-SubCell"/>
</dbReference>
<dbReference type="EMBL" id="JBHUDC010000008">
    <property type="protein sequence ID" value="MFD1515586.1"/>
    <property type="molecule type" value="Genomic_DNA"/>
</dbReference>
<dbReference type="AlphaFoldDB" id="A0ABD6B155"/>
<feature type="domain" description="Mop" evidence="3">
    <location>
        <begin position="2"/>
        <end position="68"/>
    </location>
</feature>
<evidence type="ECO:0000256" key="2">
    <source>
        <dbReference type="ARBA" id="ARBA00022505"/>
    </source>
</evidence>
<name>A0ABD6B155_9EURY</name>
<protein>
    <submittedName>
        <fullName evidence="4">Molybdopterin-binding protein</fullName>
    </submittedName>
</protein>
<evidence type="ECO:0000259" key="3">
    <source>
        <dbReference type="PROSITE" id="PS51866"/>
    </source>
</evidence>
<comment type="subcellular location">
    <subcellularLocation>
        <location evidence="1">Cell membrane</location>
        <topology evidence="1">Peripheral membrane protein</topology>
    </subcellularLocation>
</comment>
<dbReference type="InterPro" id="IPR008995">
    <property type="entry name" value="Mo/tungstate-bd_C_term_dom"/>
</dbReference>
<evidence type="ECO:0000256" key="1">
    <source>
        <dbReference type="ARBA" id="ARBA00004202"/>
    </source>
</evidence>
<dbReference type="SUPFAM" id="SSF50331">
    <property type="entry name" value="MOP-like"/>
    <property type="match status" value="1"/>
</dbReference>
<dbReference type="PROSITE" id="PS51866">
    <property type="entry name" value="MOP"/>
    <property type="match status" value="1"/>
</dbReference>
<reference evidence="4 5" key="1">
    <citation type="journal article" date="2019" name="Int. J. Syst. Evol. Microbiol.">
        <title>The Global Catalogue of Microorganisms (GCM) 10K type strain sequencing project: providing services to taxonomists for standard genome sequencing and annotation.</title>
        <authorList>
            <consortium name="The Broad Institute Genomics Platform"/>
            <consortium name="The Broad Institute Genome Sequencing Center for Infectious Disease"/>
            <person name="Wu L."/>
            <person name="Ma J."/>
        </authorList>
    </citation>
    <scope>NUCLEOTIDE SEQUENCE [LARGE SCALE GENOMIC DNA]</scope>
    <source>
        <strain evidence="4 5">CGMCC 1.12563</strain>
    </source>
</reference>
<organism evidence="4 5">
    <name type="scientific">Halomarina rubra</name>
    <dbReference type="NCBI Taxonomy" id="2071873"/>
    <lineage>
        <taxon>Archaea</taxon>
        <taxon>Methanobacteriati</taxon>
        <taxon>Methanobacteriota</taxon>
        <taxon>Stenosarchaea group</taxon>
        <taxon>Halobacteria</taxon>
        <taxon>Halobacteriales</taxon>
        <taxon>Natronomonadaceae</taxon>
        <taxon>Halomarina</taxon>
    </lineage>
</organism>
<dbReference type="InterPro" id="IPR004606">
    <property type="entry name" value="Mop_domain"/>
</dbReference>
<gene>
    <name evidence="4" type="ORF">ACFSBT_20095</name>
</gene>
<dbReference type="RefSeq" id="WP_250875498.1">
    <property type="nucleotide sequence ID" value="NZ_JALXFV010000008.1"/>
</dbReference>
<dbReference type="InterPro" id="IPR005116">
    <property type="entry name" value="Transp-assoc_OB_typ1"/>
</dbReference>
<dbReference type="NCBIfam" id="TIGR00638">
    <property type="entry name" value="Mop"/>
    <property type="match status" value="1"/>
</dbReference>
<keyword evidence="2" id="KW-0500">Molybdenum</keyword>
<evidence type="ECO:0000313" key="4">
    <source>
        <dbReference type="EMBL" id="MFD1515586.1"/>
    </source>
</evidence>
<keyword evidence="5" id="KW-1185">Reference proteome</keyword>
<proteinExistence type="predicted"/>
<dbReference type="Gene3D" id="2.40.50.100">
    <property type="match status" value="1"/>
</dbReference>
<dbReference type="Proteomes" id="UP001597187">
    <property type="component" value="Unassembled WGS sequence"/>
</dbReference>
<evidence type="ECO:0000313" key="5">
    <source>
        <dbReference type="Proteomes" id="UP001597187"/>
    </source>
</evidence>